<dbReference type="Gene3D" id="3.30.200.20">
    <property type="entry name" value="Phosphorylase Kinase, domain 1"/>
    <property type="match status" value="1"/>
</dbReference>
<dbReference type="PANTHER" id="PTHR27002">
    <property type="entry name" value="RECEPTOR-LIKE SERINE/THREONINE-PROTEIN KINASE SD1-8"/>
    <property type="match status" value="1"/>
</dbReference>
<dbReference type="InterPro" id="IPR008271">
    <property type="entry name" value="Ser/Thr_kinase_AS"/>
</dbReference>
<keyword evidence="12 14" id="KW-0472">Membrane</keyword>
<keyword evidence="3" id="KW-0597">Phosphoprotein</keyword>
<gene>
    <name evidence="17" type="ORF">ZIOFF_025192</name>
</gene>
<evidence type="ECO:0000313" key="17">
    <source>
        <dbReference type="EMBL" id="KAG6514819.1"/>
    </source>
</evidence>
<evidence type="ECO:0000256" key="1">
    <source>
        <dbReference type="ARBA" id="ARBA00004167"/>
    </source>
</evidence>
<dbReference type="InterPro" id="IPR000719">
    <property type="entry name" value="Prot_kinase_dom"/>
</dbReference>
<evidence type="ECO:0000256" key="8">
    <source>
        <dbReference type="ARBA" id="ARBA00022741"/>
    </source>
</evidence>
<evidence type="ECO:0000256" key="5">
    <source>
        <dbReference type="ARBA" id="ARBA00022692"/>
    </source>
</evidence>
<feature type="domain" description="Protein kinase" evidence="15">
    <location>
        <begin position="396"/>
        <end position="675"/>
    </location>
</feature>
<dbReference type="InterPro" id="IPR038408">
    <property type="entry name" value="GNK2_sf"/>
</dbReference>
<dbReference type="AlphaFoldDB" id="A0A8J5LE55"/>
<keyword evidence="2" id="KW-0723">Serine/threonine-protein kinase</keyword>
<keyword evidence="8" id="KW-0547">Nucleotide-binding</keyword>
<keyword evidence="13" id="KW-0325">Glycoprotein</keyword>
<accession>A0A8J5LE55</accession>
<dbReference type="PANTHER" id="PTHR27002:SF1040">
    <property type="entry name" value="OS07G0538400 PROTEIN"/>
    <property type="match status" value="1"/>
</dbReference>
<keyword evidence="7" id="KW-0677">Repeat</keyword>
<keyword evidence="4" id="KW-0808">Transferase</keyword>
<dbReference type="GO" id="GO:0004674">
    <property type="term" value="F:protein serine/threonine kinase activity"/>
    <property type="evidence" value="ECO:0007669"/>
    <property type="project" value="UniProtKB-KW"/>
</dbReference>
<dbReference type="CDD" id="cd14066">
    <property type="entry name" value="STKc_IRAK"/>
    <property type="match status" value="1"/>
</dbReference>
<evidence type="ECO:0000259" key="16">
    <source>
        <dbReference type="PROSITE" id="PS51473"/>
    </source>
</evidence>
<dbReference type="CDD" id="cd23509">
    <property type="entry name" value="Gnk2-like"/>
    <property type="match status" value="2"/>
</dbReference>
<dbReference type="Gene3D" id="1.10.510.10">
    <property type="entry name" value="Transferase(Phosphotransferase) domain 1"/>
    <property type="match status" value="1"/>
</dbReference>
<dbReference type="FunFam" id="3.30.430.20:FF:000003">
    <property type="entry name" value="Cysteine-rich RLK (RECEPTOR-like protein kinase) 10"/>
    <property type="match status" value="1"/>
</dbReference>
<evidence type="ECO:0000256" key="7">
    <source>
        <dbReference type="ARBA" id="ARBA00022737"/>
    </source>
</evidence>
<dbReference type="PROSITE" id="PS50011">
    <property type="entry name" value="PROTEIN_KINASE_DOM"/>
    <property type="match status" value="1"/>
</dbReference>
<keyword evidence="18" id="KW-1185">Reference proteome</keyword>
<evidence type="ECO:0000256" key="6">
    <source>
        <dbReference type="ARBA" id="ARBA00022729"/>
    </source>
</evidence>
<feature type="domain" description="Gnk2-homologous" evidence="16">
    <location>
        <begin position="61"/>
        <end position="164"/>
    </location>
</feature>
<dbReference type="Pfam" id="PF07714">
    <property type="entry name" value="PK_Tyr_Ser-Thr"/>
    <property type="match status" value="1"/>
</dbReference>
<keyword evidence="10" id="KW-0067">ATP-binding</keyword>
<dbReference type="InterPro" id="IPR011009">
    <property type="entry name" value="Kinase-like_dom_sf"/>
</dbReference>
<sequence length="693" mass="76129">MIVAPTSSLLLLASIPSMAPSLTGFVKMKCRHKFTLSSSYLLPLLLAFHFNPAVVTAIDPRFIRDMCPTEANYTAGSAFDTNLNLLLSSLSSASAAAAGFHNDTIGRPPDQAFGLALCRGDLSLSDCQGCLNASVSQITHSCPTGVNSTIWYDICMLRYSNTNFFSTVDTSSKFYEKNPNNASDLQIFNNTLVNLMTSLATTAARSSSKMLAAGNANATSFTKIYGLVQCTRDLYANGCYNCLVDALGAIPRLCNARQGCKVLEQSCNIRYEIYPFYNISYATEIASPPPALSPVSPPSFRSSTGNEGNHVHIFLSFVGNTKNSRRTTLFIVIIPVTAAVLLFLCAMFICCRRAKTALPRWKSLSHIFNNKDQREIRGPETLLLDLESIRIATDNFSDANKLGGGGFGLVYKGKLENGEQISVKRLLRSSDQGLVELKNEVLLVAKLQHRNLVRLLGCCLESEEKLLVYEYLPNSSLDKILFDPLKIVQLDWARRFKIIEGIAGGLLYLHEDSRLKIIHRDLKASNILLDAEMNPKISDFGLAKLFGVDETQGNTSRIAGTYGYMAPEYVLHGRLSIKSDVFSYGILTLEILTGQKNNSCLGSSSEYSVNLITYIWRNWTQGSALQTIDQKLIDQCPTEEVLKCMHVGLLCVQEDPIQRPTMATVVVMLNSHSISLPMPSAPAFVNHSGTVTT</sequence>
<comment type="caution">
    <text evidence="17">The sequence shown here is derived from an EMBL/GenBank/DDBJ whole genome shotgun (WGS) entry which is preliminary data.</text>
</comment>
<evidence type="ECO:0000256" key="12">
    <source>
        <dbReference type="ARBA" id="ARBA00023136"/>
    </source>
</evidence>
<evidence type="ECO:0000256" key="2">
    <source>
        <dbReference type="ARBA" id="ARBA00022527"/>
    </source>
</evidence>
<dbReference type="FunFam" id="3.30.200.20:FF:000142">
    <property type="entry name" value="Cysteine-rich receptor-like protein kinase 10"/>
    <property type="match status" value="1"/>
</dbReference>
<keyword evidence="9" id="KW-0418">Kinase</keyword>
<dbReference type="Pfam" id="PF01657">
    <property type="entry name" value="Stress-antifung"/>
    <property type="match status" value="2"/>
</dbReference>
<organism evidence="17 18">
    <name type="scientific">Zingiber officinale</name>
    <name type="common">Ginger</name>
    <name type="synonym">Amomum zingiber</name>
    <dbReference type="NCBI Taxonomy" id="94328"/>
    <lineage>
        <taxon>Eukaryota</taxon>
        <taxon>Viridiplantae</taxon>
        <taxon>Streptophyta</taxon>
        <taxon>Embryophyta</taxon>
        <taxon>Tracheophyta</taxon>
        <taxon>Spermatophyta</taxon>
        <taxon>Magnoliopsida</taxon>
        <taxon>Liliopsida</taxon>
        <taxon>Zingiberales</taxon>
        <taxon>Zingiberaceae</taxon>
        <taxon>Zingiber</taxon>
    </lineage>
</organism>
<dbReference type="FunFam" id="1.10.510.10:FF:000129">
    <property type="entry name" value="cysteine-rich receptor-like protein kinase 10"/>
    <property type="match status" value="1"/>
</dbReference>
<dbReference type="PROSITE" id="PS51473">
    <property type="entry name" value="GNK2"/>
    <property type="match status" value="2"/>
</dbReference>
<dbReference type="GO" id="GO:0006979">
    <property type="term" value="P:response to oxidative stress"/>
    <property type="evidence" value="ECO:0007669"/>
    <property type="project" value="UniProtKB-ARBA"/>
</dbReference>
<evidence type="ECO:0000256" key="10">
    <source>
        <dbReference type="ARBA" id="ARBA00022840"/>
    </source>
</evidence>
<keyword evidence="11 14" id="KW-1133">Transmembrane helix</keyword>
<dbReference type="FunFam" id="3.30.430.20:FF:000002">
    <property type="entry name" value="Cysteine-rich receptor-like protein kinase 10"/>
    <property type="match status" value="1"/>
</dbReference>
<dbReference type="SUPFAM" id="SSF56112">
    <property type="entry name" value="Protein kinase-like (PK-like)"/>
    <property type="match status" value="1"/>
</dbReference>
<dbReference type="Gene3D" id="3.30.430.20">
    <property type="entry name" value="Gnk2 domain, C-X8-C-X2-C motif"/>
    <property type="match status" value="2"/>
</dbReference>
<reference evidence="17 18" key="1">
    <citation type="submission" date="2020-08" db="EMBL/GenBank/DDBJ databases">
        <title>Plant Genome Project.</title>
        <authorList>
            <person name="Zhang R.-G."/>
        </authorList>
    </citation>
    <scope>NUCLEOTIDE SEQUENCE [LARGE SCALE GENOMIC DNA]</scope>
    <source>
        <tissue evidence="17">Rhizome</tissue>
    </source>
</reference>
<feature type="domain" description="Gnk2-homologous" evidence="16">
    <location>
        <begin position="170"/>
        <end position="276"/>
    </location>
</feature>
<feature type="transmembrane region" description="Helical" evidence="14">
    <location>
        <begin position="329"/>
        <end position="351"/>
    </location>
</feature>
<evidence type="ECO:0000256" key="14">
    <source>
        <dbReference type="SAM" id="Phobius"/>
    </source>
</evidence>
<dbReference type="InterPro" id="IPR002902">
    <property type="entry name" value="GNK2"/>
</dbReference>
<comment type="subcellular location">
    <subcellularLocation>
        <location evidence="1">Membrane</location>
        <topology evidence="1">Single-pass membrane protein</topology>
    </subcellularLocation>
</comment>
<dbReference type="Proteomes" id="UP000734854">
    <property type="component" value="Unassembled WGS sequence"/>
</dbReference>
<evidence type="ECO:0000256" key="9">
    <source>
        <dbReference type="ARBA" id="ARBA00022777"/>
    </source>
</evidence>
<evidence type="ECO:0000256" key="4">
    <source>
        <dbReference type="ARBA" id="ARBA00022679"/>
    </source>
</evidence>
<evidence type="ECO:0000256" key="13">
    <source>
        <dbReference type="ARBA" id="ARBA00023180"/>
    </source>
</evidence>
<dbReference type="GO" id="GO:0005886">
    <property type="term" value="C:plasma membrane"/>
    <property type="evidence" value="ECO:0007669"/>
    <property type="project" value="TreeGrafter"/>
</dbReference>
<protein>
    <recommendedName>
        <fullName evidence="19">Cysteine-rich receptor-like protein kinase 10</fullName>
    </recommendedName>
</protein>
<dbReference type="InterPro" id="IPR001245">
    <property type="entry name" value="Ser-Thr/Tyr_kinase_cat_dom"/>
</dbReference>
<evidence type="ECO:0000256" key="3">
    <source>
        <dbReference type="ARBA" id="ARBA00022553"/>
    </source>
</evidence>
<evidence type="ECO:0008006" key="19">
    <source>
        <dbReference type="Google" id="ProtNLM"/>
    </source>
</evidence>
<keyword evidence="6" id="KW-0732">Signal</keyword>
<proteinExistence type="predicted"/>
<evidence type="ECO:0000313" key="18">
    <source>
        <dbReference type="Proteomes" id="UP000734854"/>
    </source>
</evidence>
<keyword evidence="5 14" id="KW-0812">Transmembrane</keyword>
<evidence type="ECO:0000256" key="11">
    <source>
        <dbReference type="ARBA" id="ARBA00022989"/>
    </source>
</evidence>
<dbReference type="EMBL" id="JACMSC010000007">
    <property type="protein sequence ID" value="KAG6514819.1"/>
    <property type="molecule type" value="Genomic_DNA"/>
</dbReference>
<name>A0A8J5LE55_ZINOF</name>
<dbReference type="GO" id="GO:0005524">
    <property type="term" value="F:ATP binding"/>
    <property type="evidence" value="ECO:0007669"/>
    <property type="project" value="UniProtKB-KW"/>
</dbReference>
<dbReference type="PROSITE" id="PS00108">
    <property type="entry name" value="PROTEIN_KINASE_ST"/>
    <property type="match status" value="1"/>
</dbReference>
<dbReference type="SMART" id="SM00220">
    <property type="entry name" value="S_TKc"/>
    <property type="match status" value="1"/>
</dbReference>
<evidence type="ECO:0000259" key="15">
    <source>
        <dbReference type="PROSITE" id="PS50011"/>
    </source>
</evidence>